<evidence type="ECO:0000313" key="2">
    <source>
        <dbReference type="Proteomes" id="UP001341840"/>
    </source>
</evidence>
<accession>A0ABU6RX42</accession>
<dbReference type="EMBL" id="JASCZI010032607">
    <property type="protein sequence ID" value="MED6128401.1"/>
    <property type="molecule type" value="Genomic_DNA"/>
</dbReference>
<comment type="caution">
    <text evidence="1">The sequence shown here is derived from an EMBL/GenBank/DDBJ whole genome shotgun (WGS) entry which is preliminary data.</text>
</comment>
<proteinExistence type="predicted"/>
<name>A0ABU6RX42_9FABA</name>
<dbReference type="Proteomes" id="UP001341840">
    <property type="component" value="Unassembled WGS sequence"/>
</dbReference>
<sequence>MLPGSSSVLAQHRELTLDVRRTIENNDLSGIRPRQPYQSFVTAAGGYNELGFIEKDVRNYITKE</sequence>
<feature type="non-terminal residue" evidence="1">
    <location>
        <position position="64"/>
    </location>
</feature>
<organism evidence="1 2">
    <name type="scientific">Stylosanthes scabra</name>
    <dbReference type="NCBI Taxonomy" id="79078"/>
    <lineage>
        <taxon>Eukaryota</taxon>
        <taxon>Viridiplantae</taxon>
        <taxon>Streptophyta</taxon>
        <taxon>Embryophyta</taxon>
        <taxon>Tracheophyta</taxon>
        <taxon>Spermatophyta</taxon>
        <taxon>Magnoliopsida</taxon>
        <taxon>eudicotyledons</taxon>
        <taxon>Gunneridae</taxon>
        <taxon>Pentapetalae</taxon>
        <taxon>rosids</taxon>
        <taxon>fabids</taxon>
        <taxon>Fabales</taxon>
        <taxon>Fabaceae</taxon>
        <taxon>Papilionoideae</taxon>
        <taxon>50 kb inversion clade</taxon>
        <taxon>dalbergioids sensu lato</taxon>
        <taxon>Dalbergieae</taxon>
        <taxon>Pterocarpus clade</taxon>
        <taxon>Stylosanthes</taxon>
    </lineage>
</organism>
<protein>
    <submittedName>
        <fullName evidence="1">Uncharacterized protein</fullName>
    </submittedName>
</protein>
<reference evidence="1 2" key="1">
    <citation type="journal article" date="2023" name="Plants (Basel)">
        <title>Bridging the Gap: Combining Genomics and Transcriptomics Approaches to Understand Stylosanthes scabra, an Orphan Legume from the Brazilian Caatinga.</title>
        <authorList>
            <person name="Ferreira-Neto J.R.C."/>
            <person name="da Silva M.D."/>
            <person name="Binneck E."/>
            <person name="de Melo N.F."/>
            <person name="da Silva R.H."/>
            <person name="de Melo A.L.T.M."/>
            <person name="Pandolfi V."/>
            <person name="Bustamante F.O."/>
            <person name="Brasileiro-Vidal A.C."/>
            <person name="Benko-Iseppon A.M."/>
        </authorList>
    </citation>
    <scope>NUCLEOTIDE SEQUENCE [LARGE SCALE GENOMIC DNA]</scope>
    <source>
        <tissue evidence="1">Leaves</tissue>
    </source>
</reference>
<keyword evidence="2" id="KW-1185">Reference proteome</keyword>
<evidence type="ECO:0000313" key="1">
    <source>
        <dbReference type="EMBL" id="MED6128401.1"/>
    </source>
</evidence>
<gene>
    <name evidence="1" type="ORF">PIB30_097460</name>
</gene>